<keyword evidence="1" id="KW-0694">RNA-binding</keyword>
<dbReference type="Gene3D" id="3.30.70.330">
    <property type="match status" value="2"/>
</dbReference>
<reference evidence="5" key="1">
    <citation type="submission" date="2016-11" db="UniProtKB">
        <authorList>
            <consortium name="WormBaseParasite"/>
        </authorList>
    </citation>
    <scope>IDENTIFICATION</scope>
</reference>
<dbReference type="InterPro" id="IPR035979">
    <property type="entry name" value="RBD_domain_sf"/>
</dbReference>
<dbReference type="GO" id="GO:0005634">
    <property type="term" value="C:nucleus"/>
    <property type="evidence" value="ECO:0007669"/>
    <property type="project" value="InterPro"/>
</dbReference>
<dbReference type="InterPro" id="IPR000504">
    <property type="entry name" value="RRM_dom"/>
</dbReference>
<name>A0A1I7XI92_HETBA</name>
<dbReference type="InterPro" id="IPR006509">
    <property type="entry name" value="RBM39_SF"/>
</dbReference>
<dbReference type="InterPro" id="IPR012677">
    <property type="entry name" value="Nucleotide-bd_a/b_plait_sf"/>
</dbReference>
<feature type="domain" description="RRM" evidence="3">
    <location>
        <begin position="171"/>
        <end position="249"/>
    </location>
</feature>
<dbReference type="CDD" id="cd12394">
    <property type="entry name" value="RRM1_RBM34"/>
    <property type="match status" value="1"/>
</dbReference>
<dbReference type="GO" id="GO:0006397">
    <property type="term" value="P:mRNA processing"/>
    <property type="evidence" value="ECO:0007669"/>
    <property type="project" value="InterPro"/>
</dbReference>
<feature type="domain" description="RRM" evidence="3">
    <location>
        <begin position="48"/>
        <end position="142"/>
    </location>
</feature>
<feature type="region of interest" description="Disordered" evidence="2">
    <location>
        <begin position="1"/>
        <end position="33"/>
    </location>
</feature>
<dbReference type="WBParaSite" id="Hba_17469">
    <property type="protein sequence ID" value="Hba_17469"/>
    <property type="gene ID" value="Hba_17469"/>
</dbReference>
<accession>A0A1I7XI92</accession>
<proteinExistence type="predicted"/>
<protein>
    <submittedName>
        <fullName evidence="5">RRM domain-containing protein</fullName>
    </submittedName>
</protein>
<evidence type="ECO:0000313" key="5">
    <source>
        <dbReference type="WBParaSite" id="Hba_17469"/>
    </source>
</evidence>
<dbReference type="PANTHER" id="PTHR48036">
    <property type="entry name" value="SPLICING FACTOR (PAD-1), PUTATIVE (AFU_ORTHOLOGUE AFUA_1G15810)-RELATED"/>
    <property type="match status" value="1"/>
</dbReference>
<organism evidence="4 5">
    <name type="scientific">Heterorhabditis bacteriophora</name>
    <name type="common">Entomopathogenic nematode worm</name>
    <dbReference type="NCBI Taxonomy" id="37862"/>
    <lineage>
        <taxon>Eukaryota</taxon>
        <taxon>Metazoa</taxon>
        <taxon>Ecdysozoa</taxon>
        <taxon>Nematoda</taxon>
        <taxon>Chromadorea</taxon>
        <taxon>Rhabditida</taxon>
        <taxon>Rhabditina</taxon>
        <taxon>Rhabditomorpha</taxon>
        <taxon>Strongyloidea</taxon>
        <taxon>Heterorhabditidae</taxon>
        <taxon>Heterorhabditis</taxon>
    </lineage>
</organism>
<evidence type="ECO:0000256" key="2">
    <source>
        <dbReference type="SAM" id="MobiDB-lite"/>
    </source>
</evidence>
<dbReference type="GO" id="GO:0003723">
    <property type="term" value="F:RNA binding"/>
    <property type="evidence" value="ECO:0007669"/>
    <property type="project" value="UniProtKB-UniRule"/>
</dbReference>
<evidence type="ECO:0000313" key="4">
    <source>
        <dbReference type="Proteomes" id="UP000095283"/>
    </source>
</evidence>
<dbReference type="AlphaFoldDB" id="A0A1I7XI92"/>
<dbReference type="Pfam" id="PF00076">
    <property type="entry name" value="RRM_1"/>
    <property type="match status" value="1"/>
</dbReference>
<keyword evidence="4" id="KW-1185">Reference proteome</keyword>
<evidence type="ECO:0000259" key="3">
    <source>
        <dbReference type="PROSITE" id="PS50102"/>
    </source>
</evidence>
<evidence type="ECO:0000256" key="1">
    <source>
        <dbReference type="PROSITE-ProRule" id="PRU00176"/>
    </source>
</evidence>
<dbReference type="SUPFAM" id="SSF54928">
    <property type="entry name" value="RNA-binding domain, RBD"/>
    <property type="match status" value="2"/>
</dbReference>
<dbReference type="SMART" id="SM00360">
    <property type="entry name" value="RRM"/>
    <property type="match status" value="2"/>
</dbReference>
<sequence>MDFQNRAGGKTGGGGVDSAADANVDRRERLKKNKKKLTDEMDLEEKKRTIFVGNVPRTITIRACRKLFSQFGTIDTIRMRNIVPTAESLSKRVAHITGELHGKQNSVNFYVKYKQSTSVEKALLYNGTILEGHRIRVDTCYGKKDYNKSTTVFIDILHDVLLIYLSVFCYLYFNLGNIPFDTKEDDLANFFEEHVGSVLFVRCVKDQETGMGKGFAFVIFKSPSSVSLAVNMTGLQFMKRNLRITNIMKKSKVLFIVDY</sequence>
<dbReference type="PROSITE" id="PS50102">
    <property type="entry name" value="RRM"/>
    <property type="match status" value="2"/>
</dbReference>
<dbReference type="Proteomes" id="UP000095283">
    <property type="component" value="Unplaced"/>
</dbReference>